<accession>A0A165FH97</accession>
<dbReference type="AlphaFoldDB" id="A0A165FH97"/>
<proteinExistence type="predicted"/>
<feature type="domain" description="F-box" evidence="1">
    <location>
        <begin position="12"/>
        <end position="59"/>
    </location>
</feature>
<organism evidence="2 3">
    <name type="scientific">Exidia glandulosa HHB12029</name>
    <dbReference type="NCBI Taxonomy" id="1314781"/>
    <lineage>
        <taxon>Eukaryota</taxon>
        <taxon>Fungi</taxon>
        <taxon>Dikarya</taxon>
        <taxon>Basidiomycota</taxon>
        <taxon>Agaricomycotina</taxon>
        <taxon>Agaricomycetes</taxon>
        <taxon>Auriculariales</taxon>
        <taxon>Exidiaceae</taxon>
        <taxon>Exidia</taxon>
    </lineage>
</organism>
<reference evidence="2 3" key="1">
    <citation type="journal article" date="2016" name="Mol. Biol. Evol.">
        <title>Comparative Genomics of Early-Diverging Mushroom-Forming Fungi Provides Insights into the Origins of Lignocellulose Decay Capabilities.</title>
        <authorList>
            <person name="Nagy L.G."/>
            <person name="Riley R."/>
            <person name="Tritt A."/>
            <person name="Adam C."/>
            <person name="Daum C."/>
            <person name="Floudas D."/>
            <person name="Sun H."/>
            <person name="Yadav J.S."/>
            <person name="Pangilinan J."/>
            <person name="Larsson K.H."/>
            <person name="Matsuura K."/>
            <person name="Barry K."/>
            <person name="Labutti K."/>
            <person name="Kuo R."/>
            <person name="Ohm R.A."/>
            <person name="Bhattacharya S.S."/>
            <person name="Shirouzu T."/>
            <person name="Yoshinaga Y."/>
            <person name="Martin F.M."/>
            <person name="Grigoriev I.V."/>
            <person name="Hibbett D.S."/>
        </authorList>
    </citation>
    <scope>NUCLEOTIDE SEQUENCE [LARGE SCALE GENOMIC DNA]</scope>
    <source>
        <strain evidence="2 3">HHB12029</strain>
    </source>
</reference>
<dbReference type="SUPFAM" id="SSF81383">
    <property type="entry name" value="F-box domain"/>
    <property type="match status" value="1"/>
</dbReference>
<name>A0A165FH97_EXIGL</name>
<evidence type="ECO:0000313" key="3">
    <source>
        <dbReference type="Proteomes" id="UP000077266"/>
    </source>
</evidence>
<dbReference type="InterPro" id="IPR036047">
    <property type="entry name" value="F-box-like_dom_sf"/>
</dbReference>
<evidence type="ECO:0000313" key="2">
    <source>
        <dbReference type="EMBL" id="KZV88994.1"/>
    </source>
</evidence>
<dbReference type="EMBL" id="KV426084">
    <property type="protein sequence ID" value="KZV88994.1"/>
    <property type="molecule type" value="Genomic_DNA"/>
</dbReference>
<dbReference type="InterPro" id="IPR001810">
    <property type="entry name" value="F-box_dom"/>
</dbReference>
<dbReference type="Proteomes" id="UP000077266">
    <property type="component" value="Unassembled WGS sequence"/>
</dbReference>
<dbReference type="PROSITE" id="PS50181">
    <property type="entry name" value="FBOX"/>
    <property type="match status" value="1"/>
</dbReference>
<sequence length="197" mass="22151">MPPRRRTVPPRPSRFVGLPTEILTMIASYLTLVELARVLVIYRDWHALLTSTPSLWQLIHIDLKEYPSFPLLRILGYSKGFPLSLRLRSINSLQIGTAMPAHLTEEINDVLSKIEGFSLGGRTSEDDLGGYEKVREWSQPIISLAPPGSDFWTLPLPTSPSPLTTQRKPVYVSLTTTWVIVFYDAAVVAVQRSIQHS</sequence>
<dbReference type="Gene3D" id="1.20.1280.50">
    <property type="match status" value="1"/>
</dbReference>
<keyword evidence="3" id="KW-1185">Reference proteome</keyword>
<protein>
    <recommendedName>
        <fullName evidence="1">F-box domain-containing protein</fullName>
    </recommendedName>
</protein>
<dbReference type="Pfam" id="PF12937">
    <property type="entry name" value="F-box-like"/>
    <property type="match status" value="1"/>
</dbReference>
<dbReference type="InParanoid" id="A0A165FH97"/>
<evidence type="ECO:0000259" key="1">
    <source>
        <dbReference type="PROSITE" id="PS50181"/>
    </source>
</evidence>
<gene>
    <name evidence="2" type="ORF">EXIGLDRAFT_838793</name>
</gene>